<comment type="caution">
    <text evidence="1">The sequence shown here is derived from an EMBL/GenBank/DDBJ whole genome shotgun (WGS) entry which is preliminary data.</text>
</comment>
<proteinExistence type="predicted"/>
<protein>
    <submittedName>
        <fullName evidence="1">Uncharacterized protein</fullName>
    </submittedName>
</protein>
<reference evidence="1 2" key="1">
    <citation type="submission" date="2024-02" db="EMBL/GenBank/DDBJ databases">
        <title>First draft genome assembly of two strains of Seiridium cardinale.</title>
        <authorList>
            <person name="Emiliani G."/>
            <person name="Scali E."/>
        </authorList>
    </citation>
    <scope>NUCLEOTIDE SEQUENCE [LARGE SCALE GENOMIC DNA]</scope>
    <source>
        <strain evidence="1 2">BM-138-000479</strain>
    </source>
</reference>
<accession>A0ABR2Y5A9</accession>
<sequence>MNSDTAPWLFADPYAYQYSDLSAHVSNINCRPSRARSHEDLRSTAAGSERVGCVVSTVQPQHFRCYELDAPSIIVPSRSHSARPTELEGFTIQNPAKGSIELAGDEMFFVSEQAQQPLQGPRQAPIHDNTGDREIAHTCLQDGTRTTYHKSTVLDPSSQPRCETTICSPQASAYLPISRPQVNAPPSNGPVGPTRPKSAMNFDDILKAVEQDKSKLGLKNWEIERARGRRYKARFDSGN</sequence>
<keyword evidence="2" id="KW-1185">Reference proteome</keyword>
<evidence type="ECO:0000313" key="2">
    <source>
        <dbReference type="Proteomes" id="UP001465668"/>
    </source>
</evidence>
<dbReference type="Proteomes" id="UP001465668">
    <property type="component" value="Unassembled WGS sequence"/>
</dbReference>
<name>A0ABR2Y5A9_9PEZI</name>
<organism evidence="1 2">
    <name type="scientific">Seiridium cardinale</name>
    <dbReference type="NCBI Taxonomy" id="138064"/>
    <lineage>
        <taxon>Eukaryota</taxon>
        <taxon>Fungi</taxon>
        <taxon>Dikarya</taxon>
        <taxon>Ascomycota</taxon>
        <taxon>Pezizomycotina</taxon>
        <taxon>Sordariomycetes</taxon>
        <taxon>Xylariomycetidae</taxon>
        <taxon>Amphisphaeriales</taxon>
        <taxon>Sporocadaceae</taxon>
        <taxon>Seiridium</taxon>
    </lineage>
</organism>
<gene>
    <name evidence="1" type="ORF">SCAR479_01388</name>
</gene>
<dbReference type="EMBL" id="JARVKM010000003">
    <property type="protein sequence ID" value="KAK9781517.1"/>
    <property type="molecule type" value="Genomic_DNA"/>
</dbReference>
<evidence type="ECO:0000313" key="1">
    <source>
        <dbReference type="EMBL" id="KAK9781517.1"/>
    </source>
</evidence>